<proteinExistence type="predicted"/>
<organism evidence="2 3">
    <name type="scientific">Caenorhabditis remanei</name>
    <name type="common">Caenorhabditis vulgaris</name>
    <dbReference type="NCBI Taxonomy" id="31234"/>
    <lineage>
        <taxon>Eukaryota</taxon>
        <taxon>Metazoa</taxon>
        <taxon>Ecdysozoa</taxon>
        <taxon>Nematoda</taxon>
        <taxon>Chromadorea</taxon>
        <taxon>Rhabditida</taxon>
        <taxon>Rhabditina</taxon>
        <taxon>Rhabditomorpha</taxon>
        <taxon>Rhabditoidea</taxon>
        <taxon>Rhabditidae</taxon>
        <taxon>Peloderinae</taxon>
        <taxon>Caenorhabditis</taxon>
    </lineage>
</organism>
<protein>
    <submittedName>
        <fullName evidence="2">Uncharacterized protein</fullName>
    </submittedName>
</protein>
<comment type="caution">
    <text evidence="2">The sequence shown here is derived from an EMBL/GenBank/DDBJ whole genome shotgun (WGS) entry which is preliminary data.</text>
</comment>
<feature type="signal peptide" evidence="1">
    <location>
        <begin position="1"/>
        <end position="18"/>
    </location>
</feature>
<dbReference type="CTD" id="9816972"/>
<dbReference type="GeneID" id="9816972"/>
<evidence type="ECO:0000313" key="3">
    <source>
        <dbReference type="Proteomes" id="UP000483820"/>
    </source>
</evidence>
<dbReference type="EMBL" id="WUAV01000003">
    <property type="protein sequence ID" value="KAF1760235.1"/>
    <property type="molecule type" value="Genomic_DNA"/>
</dbReference>
<sequence>MSVRLFVFLFTVTYAVSALTSSNSTTPSFDICLPRREFEMLSNDILAGSLIDFYNWKLLDNAHRAIGIRELREVLGFDFSVEWTNGCRPTRDDLHATSTIEEYYELSEARKRFSAIKTDSFFEKQLLSGIEFLDNWVPAVRTMYRQKFEKFRGRPEAKLVLDREEIGDMLDEEYGDVEWRVQREITMMRIKTKWCQEDVERKIKKSETTKDVEPVMIYLPPPTISTTPSPPLLDIDKELSMISSICLPREEYETLTGDVVKGRSAFYFNLDLLQNSQQVIGFQELRAAIGTPLSIEWKKSEKGIKFLDKRVPAVRSFYRQRFETVRRRPDAKLIVHGVEIDYNIILIHIMYAKYDELKPAFDRAISRMLENTKCWKVDEKKHKKNRKVETLRRINFRNPVKFKFNSS</sequence>
<gene>
    <name evidence="2" type="ORF">GCK72_008481</name>
</gene>
<dbReference type="Proteomes" id="UP000483820">
    <property type="component" value="Chromosome III"/>
</dbReference>
<keyword evidence="1" id="KW-0732">Signal</keyword>
<feature type="chain" id="PRO_5025659647" evidence="1">
    <location>
        <begin position="19"/>
        <end position="407"/>
    </location>
</feature>
<dbReference type="AlphaFoldDB" id="A0A6A5H050"/>
<dbReference type="KEGG" id="crq:GCK72_008481"/>
<name>A0A6A5H050_CAERE</name>
<accession>A0A6A5H050</accession>
<dbReference type="RefSeq" id="XP_053586427.1">
    <property type="nucleotide sequence ID" value="XM_053726850.1"/>
</dbReference>
<evidence type="ECO:0000313" key="2">
    <source>
        <dbReference type="EMBL" id="KAF1760235.1"/>
    </source>
</evidence>
<evidence type="ECO:0000256" key="1">
    <source>
        <dbReference type="SAM" id="SignalP"/>
    </source>
</evidence>
<reference evidence="2 3" key="1">
    <citation type="submission" date="2019-12" db="EMBL/GenBank/DDBJ databases">
        <title>Chromosome-level assembly of the Caenorhabditis remanei genome.</title>
        <authorList>
            <person name="Teterina A.A."/>
            <person name="Willis J.H."/>
            <person name="Phillips P.C."/>
        </authorList>
    </citation>
    <scope>NUCLEOTIDE SEQUENCE [LARGE SCALE GENOMIC DNA]</scope>
    <source>
        <strain evidence="2 3">PX506</strain>
        <tissue evidence="2">Whole organism</tissue>
    </source>
</reference>